<feature type="region of interest" description="Disordered" evidence="2">
    <location>
        <begin position="609"/>
        <end position="638"/>
    </location>
</feature>
<dbReference type="PANTHER" id="PTHR43316:SF8">
    <property type="entry name" value="HAD FAMILY HYDROLASE"/>
    <property type="match status" value="1"/>
</dbReference>
<evidence type="ECO:0000256" key="2">
    <source>
        <dbReference type="SAM" id="MobiDB-lite"/>
    </source>
</evidence>
<evidence type="ECO:0000256" key="1">
    <source>
        <dbReference type="ARBA" id="ARBA00022801"/>
    </source>
</evidence>
<dbReference type="AlphaFoldDB" id="A0ABD3M0V9"/>
<feature type="chain" id="PRO_5044824466" evidence="3">
    <location>
        <begin position="26"/>
        <end position="670"/>
    </location>
</feature>
<keyword evidence="3" id="KW-0732">Signal</keyword>
<reference evidence="4 5" key="1">
    <citation type="submission" date="2024-10" db="EMBL/GenBank/DDBJ databases">
        <title>Updated reference genomes for cyclostephanoid diatoms.</title>
        <authorList>
            <person name="Roberts W.R."/>
            <person name="Alverson A.J."/>
        </authorList>
    </citation>
    <scope>NUCLEOTIDE SEQUENCE [LARGE SCALE GENOMIC DNA]</scope>
    <source>
        <strain evidence="4 5">AJA232-27</strain>
    </source>
</reference>
<feature type="compositionally biased region" description="Acidic residues" evidence="2">
    <location>
        <begin position="610"/>
        <end position="621"/>
    </location>
</feature>
<sequence length="670" mass="74790">MISRDFLIFFFISAFAGQQSTLASAAASSSSSMSFVRCTRHHCVPTIHGQHHRSLLLLHGIDPWRRRSSISTTTATAFQTAQKLITHHRMTGGCTLHNKIHSPLFRSIEYQRCDYCRFSYTRLFNSMEGNNNMPSPPTEEEELQKWEKMYYAPMQQTSSGQFNSQSNTIESNSNDIRFTTTTAATTPTTTNLDSSRSEIRVITFDLDNTIWKTSETISYANDALASHLFHEFGIEERSEKRMGQLFRQYPERYAGVDYAVSRMTMTMESVDKLKDSDEEEDAANLVQNVGQSELVQATSKSESNEGGDGVHIQADFGFEKKTKMKPVYLTLLRKDAIRSLILANNDDNSTAALPSHSLMVDLEKQIDLAFDVWMKARCESISKNFVPCAVSTLQQLRSEAIYIGAITDGNSNPNQVSELSGLFDFVVRAEDVGVSKPDARVYKAAVASLMLRLEQDGRNIEEFFLGNDGDDIPALPATYVKSGSSSKILNWKDVDEDAVEAFSDGVGPWWVHVGDDFFKDVVAAKEFQMRTVWSRELIGVEIKQRSVSDLVNDIAKSEDGVLKMSIGPSEFLSQSIHTEFSDAILDRFGDLGDLLVRWQREGAISQLNDNTDESLVSDESTEIGAKTSRQQPKLEVPSSETTQADYKFCISCGGKLPIAAKFCSSCGEKQ</sequence>
<keyword evidence="1" id="KW-0378">Hydrolase</keyword>
<dbReference type="InterPro" id="IPR023214">
    <property type="entry name" value="HAD_sf"/>
</dbReference>
<dbReference type="Pfam" id="PF00702">
    <property type="entry name" value="Hydrolase"/>
    <property type="match status" value="1"/>
</dbReference>
<name>A0ABD3M0V9_9STRA</name>
<dbReference type="EMBL" id="JALLBG020000256">
    <property type="protein sequence ID" value="KAL3757645.1"/>
    <property type="molecule type" value="Genomic_DNA"/>
</dbReference>
<comment type="caution">
    <text evidence="4">The sequence shown here is derived from an EMBL/GenBank/DDBJ whole genome shotgun (WGS) entry which is preliminary data.</text>
</comment>
<evidence type="ECO:0000313" key="4">
    <source>
        <dbReference type="EMBL" id="KAL3757645.1"/>
    </source>
</evidence>
<accession>A0ABD3M0V9</accession>
<dbReference type="PANTHER" id="PTHR43316">
    <property type="entry name" value="HYDROLASE, HALOACID DELAHOGENASE-RELATED"/>
    <property type="match status" value="1"/>
</dbReference>
<dbReference type="GO" id="GO:0016787">
    <property type="term" value="F:hydrolase activity"/>
    <property type="evidence" value="ECO:0007669"/>
    <property type="project" value="UniProtKB-KW"/>
</dbReference>
<dbReference type="Proteomes" id="UP001530293">
    <property type="component" value="Unassembled WGS sequence"/>
</dbReference>
<keyword evidence="5" id="KW-1185">Reference proteome</keyword>
<protein>
    <submittedName>
        <fullName evidence="4">Uncharacterized protein</fullName>
    </submittedName>
</protein>
<dbReference type="InterPro" id="IPR051540">
    <property type="entry name" value="S-2-haloacid_dehalogenase"/>
</dbReference>
<gene>
    <name evidence="4" type="ORF">ACHAWU_009490</name>
</gene>
<evidence type="ECO:0000256" key="3">
    <source>
        <dbReference type="SAM" id="SignalP"/>
    </source>
</evidence>
<dbReference type="SUPFAM" id="SSF56784">
    <property type="entry name" value="HAD-like"/>
    <property type="match status" value="2"/>
</dbReference>
<dbReference type="Gene3D" id="3.40.50.1000">
    <property type="entry name" value="HAD superfamily/HAD-like"/>
    <property type="match status" value="1"/>
</dbReference>
<organism evidence="4 5">
    <name type="scientific">Discostella pseudostelligera</name>
    <dbReference type="NCBI Taxonomy" id="259834"/>
    <lineage>
        <taxon>Eukaryota</taxon>
        <taxon>Sar</taxon>
        <taxon>Stramenopiles</taxon>
        <taxon>Ochrophyta</taxon>
        <taxon>Bacillariophyta</taxon>
        <taxon>Coscinodiscophyceae</taxon>
        <taxon>Thalassiosirophycidae</taxon>
        <taxon>Stephanodiscales</taxon>
        <taxon>Stephanodiscaceae</taxon>
        <taxon>Discostella</taxon>
    </lineage>
</organism>
<proteinExistence type="predicted"/>
<dbReference type="InterPro" id="IPR036412">
    <property type="entry name" value="HAD-like_sf"/>
</dbReference>
<feature type="signal peptide" evidence="3">
    <location>
        <begin position="1"/>
        <end position="25"/>
    </location>
</feature>
<evidence type="ECO:0000313" key="5">
    <source>
        <dbReference type="Proteomes" id="UP001530293"/>
    </source>
</evidence>